<dbReference type="GO" id="GO:0008124">
    <property type="term" value="F:4-alpha-hydroxytetrahydrobiopterin dehydratase activity"/>
    <property type="evidence" value="ECO:0007669"/>
    <property type="project" value="UniProtKB-EC"/>
</dbReference>
<dbReference type="Proteomes" id="UP000024836">
    <property type="component" value="Unassembled WGS sequence"/>
</dbReference>
<dbReference type="EC" id="4.2.1.96" evidence="3"/>
<reference evidence="5 6" key="1">
    <citation type="submission" date="2013-04" db="EMBL/GenBank/DDBJ databases">
        <title>Shimia sp. 22II-S11-Z10 Genome Sequencing.</title>
        <authorList>
            <person name="Lai Q."/>
            <person name="Li G."/>
            <person name="Shao Z."/>
        </authorList>
    </citation>
    <scope>NUCLEOTIDE SEQUENCE [LARGE SCALE GENOMIC DNA]</scope>
    <source>
        <strain evidence="6">22II-S11-Z10</strain>
    </source>
</reference>
<comment type="caution">
    <text evidence="5">The sequence shown here is derived from an EMBL/GenBank/DDBJ whole genome shotgun (WGS) entry which is preliminary data.</text>
</comment>
<evidence type="ECO:0000256" key="2">
    <source>
        <dbReference type="ARBA" id="ARBA00006472"/>
    </source>
</evidence>
<proteinExistence type="inferred from homology"/>
<dbReference type="InterPro" id="IPR036428">
    <property type="entry name" value="PCD_sf"/>
</dbReference>
<protein>
    <recommendedName>
        <fullName evidence="3">4a-hydroxytetrahydrobiopterin dehydratase</fullName>
        <ecNumber evidence="3">4.2.1.96</ecNumber>
    </recommendedName>
</protein>
<evidence type="ECO:0000313" key="6">
    <source>
        <dbReference type="Proteomes" id="UP000024836"/>
    </source>
</evidence>
<dbReference type="GO" id="GO:0006729">
    <property type="term" value="P:tetrahydrobiopterin biosynthetic process"/>
    <property type="evidence" value="ECO:0007669"/>
    <property type="project" value="InterPro"/>
</dbReference>
<sequence length="53" mass="5961">MTDKLAGAARNTALIELQSAGWELTPDRDAIQKTFNFANFIDAFGWMSRVALW</sequence>
<evidence type="ECO:0000256" key="1">
    <source>
        <dbReference type="ARBA" id="ARBA00001554"/>
    </source>
</evidence>
<evidence type="ECO:0000313" key="5">
    <source>
        <dbReference type="EMBL" id="KCV82224.1"/>
    </source>
</evidence>
<accession>A0A058ZKV8</accession>
<evidence type="ECO:0000256" key="3">
    <source>
        <dbReference type="ARBA" id="ARBA00013252"/>
    </source>
</evidence>
<dbReference type="InterPro" id="IPR001533">
    <property type="entry name" value="Pterin_deHydtase"/>
</dbReference>
<dbReference type="STRING" id="1461693.ATO10_07537"/>
<comment type="catalytic activity">
    <reaction evidence="1">
        <text>(4aS,6R)-4a-hydroxy-L-erythro-5,6,7,8-tetrahydrobiopterin = (6R)-L-erythro-6,7-dihydrobiopterin + H2O</text>
        <dbReference type="Rhea" id="RHEA:11920"/>
        <dbReference type="ChEBI" id="CHEBI:15377"/>
        <dbReference type="ChEBI" id="CHEBI:15642"/>
        <dbReference type="ChEBI" id="CHEBI:43120"/>
        <dbReference type="EC" id="4.2.1.96"/>
    </reaction>
</comment>
<keyword evidence="6" id="KW-1185">Reference proteome</keyword>
<dbReference type="Pfam" id="PF01329">
    <property type="entry name" value="Pterin_4a"/>
    <property type="match status" value="1"/>
</dbReference>
<dbReference type="SUPFAM" id="SSF55248">
    <property type="entry name" value="PCD-like"/>
    <property type="match status" value="1"/>
</dbReference>
<organism evidence="5 6">
    <name type="scientific">Actibacterium atlanticum</name>
    <dbReference type="NCBI Taxonomy" id="1461693"/>
    <lineage>
        <taxon>Bacteria</taxon>
        <taxon>Pseudomonadati</taxon>
        <taxon>Pseudomonadota</taxon>
        <taxon>Alphaproteobacteria</taxon>
        <taxon>Rhodobacterales</taxon>
        <taxon>Roseobacteraceae</taxon>
        <taxon>Actibacterium</taxon>
    </lineage>
</organism>
<dbReference type="Gene3D" id="3.30.1360.20">
    <property type="entry name" value="Transcriptional coactivator/pterin dehydratase"/>
    <property type="match status" value="1"/>
</dbReference>
<dbReference type="EMBL" id="AQQY01000004">
    <property type="protein sequence ID" value="KCV82224.1"/>
    <property type="molecule type" value="Genomic_DNA"/>
</dbReference>
<evidence type="ECO:0000256" key="4">
    <source>
        <dbReference type="ARBA" id="ARBA00023239"/>
    </source>
</evidence>
<keyword evidence="4" id="KW-0456">Lyase</keyword>
<comment type="similarity">
    <text evidence="2">Belongs to the pterin-4-alpha-carbinolamine dehydratase family.</text>
</comment>
<gene>
    <name evidence="5" type="ORF">ATO10_07537</name>
</gene>
<dbReference type="AlphaFoldDB" id="A0A058ZKV8"/>
<name>A0A058ZKV8_9RHOB</name>
<dbReference type="eggNOG" id="COG2154">
    <property type="taxonomic scope" value="Bacteria"/>
</dbReference>